<accession>A0A087BS17</accession>
<organism evidence="2 3">
    <name type="scientific">Bifidobacterium longum subsp. suis</name>
    <dbReference type="NCBI Taxonomy" id="1695"/>
    <lineage>
        <taxon>Bacteria</taxon>
        <taxon>Bacillati</taxon>
        <taxon>Actinomycetota</taxon>
        <taxon>Actinomycetes</taxon>
        <taxon>Bifidobacteriales</taxon>
        <taxon>Bifidobacteriaceae</taxon>
        <taxon>Bifidobacterium</taxon>
    </lineage>
</organism>
<keyword evidence="1" id="KW-0812">Transmembrane</keyword>
<evidence type="ECO:0000313" key="3">
    <source>
        <dbReference type="Proteomes" id="UP000029024"/>
    </source>
</evidence>
<evidence type="ECO:0000313" key="2">
    <source>
        <dbReference type="EMBL" id="KFI73817.1"/>
    </source>
</evidence>
<evidence type="ECO:0000256" key="1">
    <source>
        <dbReference type="SAM" id="Phobius"/>
    </source>
</evidence>
<reference evidence="2 3" key="1">
    <citation type="submission" date="2014-03" db="EMBL/GenBank/DDBJ databases">
        <title>Genomics of Bifidobacteria.</title>
        <authorList>
            <person name="Ventura M."/>
            <person name="Milani C."/>
            <person name="Lugli G.A."/>
        </authorList>
    </citation>
    <scope>NUCLEOTIDE SEQUENCE [LARGE SCALE GENOMIC DNA]</scope>
    <source>
        <strain evidence="2 3">LMG 21814</strain>
    </source>
</reference>
<comment type="caution">
    <text evidence="2">The sequence shown here is derived from an EMBL/GenBank/DDBJ whole genome shotgun (WGS) entry which is preliminary data.</text>
</comment>
<sequence length="184" mass="20034">MMHSMFPIIPLATDPGDLRPVESLALTTPLVMAIVACLLLAVGLIALIIMLARPARKPRNSDRARGTHSNASSKAEWRARIDDVVARHESGALPRHEAFVELAVIARDFAGAASGKELSSSTLTDLAYLNRTPANRQGLDALKQTISALYPPEFADDARNRIAQTTSVQQAAEWVANLVERWRS</sequence>
<keyword evidence="1" id="KW-1133">Transmembrane helix</keyword>
<feature type="transmembrane region" description="Helical" evidence="1">
    <location>
        <begin position="30"/>
        <end position="52"/>
    </location>
</feature>
<dbReference type="AlphaFoldDB" id="A0A087BS17"/>
<proteinExistence type="predicted"/>
<keyword evidence="1" id="KW-0472">Membrane</keyword>
<dbReference type="EMBL" id="JGZA01000001">
    <property type="protein sequence ID" value="KFI73817.1"/>
    <property type="molecule type" value="Genomic_DNA"/>
</dbReference>
<gene>
    <name evidence="2" type="ORF">BLSS_0510</name>
</gene>
<dbReference type="RefSeq" id="WP_171843805.1">
    <property type="nucleotide sequence ID" value="NZ_JAERWB010000001.1"/>
</dbReference>
<name>A0A087BS17_BIFLN</name>
<dbReference type="Proteomes" id="UP000029024">
    <property type="component" value="Unassembled WGS sequence"/>
</dbReference>
<protein>
    <submittedName>
        <fullName evidence="2">Uncharacterized protein</fullName>
    </submittedName>
</protein>